<evidence type="ECO:0000256" key="2">
    <source>
        <dbReference type="SAM" id="Phobius"/>
    </source>
</evidence>
<feature type="region of interest" description="Disordered" evidence="1">
    <location>
        <begin position="283"/>
        <end position="343"/>
    </location>
</feature>
<gene>
    <name evidence="3" type="ORF">COHA_002741</name>
</gene>
<comment type="caution">
    <text evidence="3">The sequence shown here is derived from an EMBL/GenBank/DDBJ whole genome shotgun (WGS) entry which is preliminary data.</text>
</comment>
<proteinExistence type="predicted"/>
<keyword evidence="4" id="KW-1185">Reference proteome</keyword>
<evidence type="ECO:0000313" key="4">
    <source>
        <dbReference type="Proteomes" id="UP001205105"/>
    </source>
</evidence>
<dbReference type="AlphaFoldDB" id="A0AAD5H790"/>
<dbReference type="InterPro" id="IPR011990">
    <property type="entry name" value="TPR-like_helical_dom_sf"/>
</dbReference>
<dbReference type="PANTHER" id="PTHR35482">
    <property type="entry name" value="CYTOCHROME C OXIDASE SUBUNIT"/>
    <property type="match status" value="1"/>
</dbReference>
<accession>A0AAD5H790</accession>
<feature type="compositionally biased region" description="Low complexity" evidence="1">
    <location>
        <begin position="59"/>
        <end position="74"/>
    </location>
</feature>
<dbReference type="Proteomes" id="UP001205105">
    <property type="component" value="Unassembled WGS sequence"/>
</dbReference>
<feature type="compositionally biased region" description="Low complexity" evidence="1">
    <location>
        <begin position="158"/>
        <end position="184"/>
    </location>
</feature>
<evidence type="ECO:0000313" key="3">
    <source>
        <dbReference type="EMBL" id="KAI7843498.1"/>
    </source>
</evidence>
<feature type="compositionally biased region" description="Basic and acidic residues" evidence="1">
    <location>
        <begin position="40"/>
        <end position="56"/>
    </location>
</feature>
<name>A0AAD5H790_9CHLO</name>
<sequence>MSAVVCSLPQAALRPHRRPYRRQAAAAAAGGGGSGGSSSDDVRARIARAREYKKSGAEQQQPPVQPPLQQGAAAVVATEPLSPSGADVEAAFSDAAQQLAAKEEAQFLQAVAEAGTASSAAAAAPAPASSSGQPGGQAEAVLARINAARKYKQQPAASPESSSPETGSSGTSSSSGSSGDSGSGIAAAQQPAVQQTDAEQQRSFRTGAGGAEQAANWLRFAEGSGAAAAQIDKSLSAEQFTLAKEELIKLQEVEIVTVDAAYAERLRREKAAQQAAAQQGAAAEAAGAAEAGEAAQQGEEEEDLHKPKVATWGVFPRPRNISEAYGGGRNLKPGQALESDEAAAERQARVSAALKEYRKTLGLDVDPAVEADAQAAYNQGVALFEQGLITAALPKFEYAVERMALRSRLGGEARLQQAICLDSLGRNQEAYEIYTRIETHPAPGVAKKAKRMLFGWKAAENLKTNRLSYQPSTAQWKRYFDRINRSNTVYLAPADEAEAQAAGGGGTAAAAAAVALLPLAFVLYRVLLPAGEGLPHWNDIFIASDAQWRAGNLPLATKPATLDQLDLDKWQDYIKKGLVPHLIGPAVAAAIALIFLLSWLAWRLVKICCACCCACARGPQLQGKKARKLLSGKGARWLKVLALLASAGVLAGAVFGIVWVDQKLIEPGLVAVGGLTGFVNDAVAAGHDTIAAVNALDAAMMDQSVRGNLVDTAAALTTAGDPATAATLTSYVQAIDSMHNALAGFSSFGSDLDSIQQNTAGTIDQKIQEYRDTMDTADAWRAKGLYIAFGIVAGMATFVCFGLLIDHPAWSKPWLLALLIIVLLAWILNVALTAVLRVGNDACINLEAKATELMGDHVSLGGSGGSTALITYYLTGNGGTVLDVIKESMNIDVTAKLAEAEATLVQLQAAISANSALATIMSGSLVTASGRLDDVKASVDALVAALSYDTFHPVYTALKGYVCCTVLNSVGATWLGIVIACSFALMLIFFAFIWVGRMDKLKQAACCHIYSARDYALEGSGSEDGSGGAAQFMRKVEPLLAPPSPSAMARKDAQQPAFPPADGGIKASRVAPAPLGACDDLPPPAVPAFPMSSAPSDVMLAAEAERAAALAGEAFKMASRAQHMLDEVARTTSRCNTASQPGSPAAGGYGAPAQPWAVAAPPPALGAESSQPGLVSQSSQVFTGPCSVNHNMMGHGM</sequence>
<feature type="region of interest" description="Disordered" evidence="1">
    <location>
        <begin position="1135"/>
        <end position="1154"/>
    </location>
</feature>
<feature type="region of interest" description="Disordered" evidence="1">
    <location>
        <begin position="149"/>
        <end position="210"/>
    </location>
</feature>
<feature type="transmembrane region" description="Helical" evidence="2">
    <location>
        <begin position="974"/>
        <end position="995"/>
    </location>
</feature>
<keyword evidence="2" id="KW-0472">Membrane</keyword>
<feature type="transmembrane region" description="Helical" evidence="2">
    <location>
        <begin position="582"/>
        <end position="602"/>
    </location>
</feature>
<evidence type="ECO:0000256" key="1">
    <source>
        <dbReference type="SAM" id="MobiDB-lite"/>
    </source>
</evidence>
<feature type="region of interest" description="Disordered" evidence="1">
    <location>
        <begin position="1"/>
        <end position="74"/>
    </location>
</feature>
<dbReference type="SUPFAM" id="SSF48452">
    <property type="entry name" value="TPR-like"/>
    <property type="match status" value="1"/>
</dbReference>
<feature type="compositionally biased region" description="Polar residues" evidence="1">
    <location>
        <begin position="191"/>
        <end position="204"/>
    </location>
</feature>
<organism evidence="3 4">
    <name type="scientific">Chlorella ohadii</name>
    <dbReference type="NCBI Taxonomy" id="2649997"/>
    <lineage>
        <taxon>Eukaryota</taxon>
        <taxon>Viridiplantae</taxon>
        <taxon>Chlorophyta</taxon>
        <taxon>core chlorophytes</taxon>
        <taxon>Trebouxiophyceae</taxon>
        <taxon>Chlorellales</taxon>
        <taxon>Chlorellaceae</taxon>
        <taxon>Chlorella clade</taxon>
        <taxon>Chlorella</taxon>
    </lineage>
</organism>
<feature type="transmembrane region" description="Helical" evidence="2">
    <location>
        <begin position="784"/>
        <end position="805"/>
    </location>
</feature>
<keyword evidence="2" id="KW-0812">Transmembrane</keyword>
<feature type="region of interest" description="Disordered" evidence="1">
    <location>
        <begin position="1044"/>
        <end position="1063"/>
    </location>
</feature>
<protein>
    <submittedName>
        <fullName evidence="3">Uncharacterized protein</fullName>
    </submittedName>
</protein>
<feature type="compositionally biased region" description="Low complexity" evidence="1">
    <location>
        <begin position="283"/>
        <end position="297"/>
    </location>
</feature>
<feature type="transmembrane region" description="Helical" evidence="2">
    <location>
        <begin position="814"/>
        <end position="836"/>
    </location>
</feature>
<feature type="transmembrane region" description="Helical" evidence="2">
    <location>
        <begin position="637"/>
        <end position="660"/>
    </location>
</feature>
<dbReference type="PANTHER" id="PTHR35482:SF1">
    <property type="entry name" value="CYTOCHROME C OXIDASE SUBUNIT"/>
    <property type="match status" value="1"/>
</dbReference>
<dbReference type="Gene3D" id="1.25.40.10">
    <property type="entry name" value="Tetratricopeptide repeat domain"/>
    <property type="match status" value="1"/>
</dbReference>
<reference evidence="3" key="1">
    <citation type="submission" date="2020-11" db="EMBL/GenBank/DDBJ databases">
        <title>Chlorella ohadii genome sequencing and assembly.</title>
        <authorList>
            <person name="Murik O."/>
            <person name="Treves H."/>
            <person name="Kedem I."/>
            <person name="Shotland Y."/>
            <person name="Kaplan A."/>
        </authorList>
    </citation>
    <scope>NUCLEOTIDE SEQUENCE</scope>
    <source>
        <strain evidence="3">1</strain>
    </source>
</reference>
<keyword evidence="2" id="KW-1133">Transmembrane helix</keyword>
<dbReference type="EMBL" id="JADXDR010000037">
    <property type="protein sequence ID" value="KAI7843498.1"/>
    <property type="molecule type" value="Genomic_DNA"/>
</dbReference>